<dbReference type="EMBL" id="CAJEWN010000383">
    <property type="protein sequence ID" value="CAD2180896.1"/>
    <property type="molecule type" value="Genomic_DNA"/>
</dbReference>
<protein>
    <submittedName>
        <fullName evidence="1">Uncharacterized protein</fullName>
    </submittedName>
</protein>
<comment type="caution">
    <text evidence="1">The sequence shown here is derived from an EMBL/GenBank/DDBJ whole genome shotgun (WGS) entry which is preliminary data.</text>
</comment>
<organism evidence="1 2">
    <name type="scientific">Meloidogyne enterolobii</name>
    <name type="common">Root-knot nematode worm</name>
    <name type="synonym">Meloidogyne mayaguensis</name>
    <dbReference type="NCBI Taxonomy" id="390850"/>
    <lineage>
        <taxon>Eukaryota</taxon>
        <taxon>Metazoa</taxon>
        <taxon>Ecdysozoa</taxon>
        <taxon>Nematoda</taxon>
        <taxon>Chromadorea</taxon>
        <taxon>Rhabditida</taxon>
        <taxon>Tylenchina</taxon>
        <taxon>Tylenchomorpha</taxon>
        <taxon>Tylenchoidea</taxon>
        <taxon>Meloidogynidae</taxon>
        <taxon>Meloidogyninae</taxon>
        <taxon>Meloidogyne</taxon>
    </lineage>
</organism>
<evidence type="ECO:0000313" key="1">
    <source>
        <dbReference type="EMBL" id="CAD2180896.1"/>
    </source>
</evidence>
<proteinExistence type="predicted"/>
<dbReference type="AlphaFoldDB" id="A0A6V7W133"/>
<reference evidence="1 2" key="1">
    <citation type="submission" date="2020-08" db="EMBL/GenBank/DDBJ databases">
        <authorList>
            <person name="Koutsovoulos G."/>
            <person name="Danchin GJ E."/>
        </authorList>
    </citation>
    <scope>NUCLEOTIDE SEQUENCE [LARGE SCALE GENOMIC DNA]</scope>
</reference>
<gene>
    <name evidence="1" type="ORF">MENT_LOCUS33004</name>
</gene>
<evidence type="ECO:0000313" key="2">
    <source>
        <dbReference type="Proteomes" id="UP000580250"/>
    </source>
</evidence>
<accession>A0A6V7W133</accession>
<name>A0A6V7W133_MELEN</name>
<sequence length="112" mass="12845">MQLANSSLSYRVNASEILDRLINEITSGDGTGFSSSAGNLIFGRSPHKQGMKHQYDQFNHHIPTEFDAIDNLLMDNNVRNNQQIQPYTGKGMKTMSEEREIYVLNRSVFWMF</sequence>
<dbReference type="Proteomes" id="UP000580250">
    <property type="component" value="Unassembled WGS sequence"/>
</dbReference>